<evidence type="ECO:0000256" key="7">
    <source>
        <dbReference type="ARBA" id="ARBA00023154"/>
    </source>
</evidence>
<sequence>MSSLLKVNHQLGFFSGGIRPTSAIRRNQRSRSSVISMSSSVSMTQHLDQTMLSQNLSIPIMVNGCTGKMGRAVIKAADSAGVNVVPVSFGSAEECGQTLQVHGKDILVHGPADREKVLASVFDEHPNLIVVDYTVPSAVNDNAELYCNVGVPFVMGTTGGDRDRLYKTVEDFNVYAVISPQMGCCVSCSHGHYGRPISWGLLWVMESHQASKVDASGTAKAVISCFQKLGVSFDVDQIQMIRDPRRQLEMVGVPEEHLSGHGFHMYHLTSPDQTVSFEFQHNVCGRSIYAEGTIDAVLFLAKKIQAKADKRIYSMIDVLREEITSTERNDSVPRAKLEHYGVETLALAIGWAMPANRLTNFLEYMPTLAFADLIPARKPV</sequence>
<evidence type="ECO:0000259" key="13">
    <source>
        <dbReference type="Pfam" id="PF05173"/>
    </source>
</evidence>
<dbReference type="GO" id="GO:0009570">
    <property type="term" value="C:chloroplast stroma"/>
    <property type="evidence" value="ECO:0007669"/>
    <property type="project" value="TreeGrafter"/>
</dbReference>
<dbReference type="PANTHER" id="PTHR20836">
    <property type="entry name" value="DIHYDRODIPICOLINATE REDUCTASE"/>
    <property type="match status" value="1"/>
</dbReference>
<organism evidence="14 15">
    <name type="scientific">Carpinus fangiana</name>
    <dbReference type="NCBI Taxonomy" id="176857"/>
    <lineage>
        <taxon>Eukaryota</taxon>
        <taxon>Viridiplantae</taxon>
        <taxon>Streptophyta</taxon>
        <taxon>Embryophyta</taxon>
        <taxon>Tracheophyta</taxon>
        <taxon>Spermatophyta</taxon>
        <taxon>Magnoliopsida</taxon>
        <taxon>eudicotyledons</taxon>
        <taxon>Gunneridae</taxon>
        <taxon>Pentapetalae</taxon>
        <taxon>rosids</taxon>
        <taxon>fabids</taxon>
        <taxon>Fagales</taxon>
        <taxon>Betulaceae</taxon>
        <taxon>Carpinus</taxon>
    </lineage>
</organism>
<evidence type="ECO:0000256" key="11">
    <source>
        <dbReference type="ARBA" id="ARBA00049396"/>
    </source>
</evidence>
<evidence type="ECO:0000256" key="5">
    <source>
        <dbReference type="ARBA" id="ARBA00023002"/>
    </source>
</evidence>
<evidence type="ECO:0000313" key="14">
    <source>
        <dbReference type="EMBL" id="KAE8022752.1"/>
    </source>
</evidence>
<dbReference type="Pfam" id="PF01113">
    <property type="entry name" value="DapB_N"/>
    <property type="match status" value="1"/>
</dbReference>
<comment type="catalytic activity">
    <reaction evidence="11">
        <text>(S)-2,3,4,5-tetrahydrodipicolinate + NAD(+) + H2O = (2S,4S)-4-hydroxy-2,3,4,5-tetrahydrodipicolinate + NADH + H(+)</text>
        <dbReference type="Rhea" id="RHEA:35323"/>
        <dbReference type="ChEBI" id="CHEBI:15377"/>
        <dbReference type="ChEBI" id="CHEBI:15378"/>
        <dbReference type="ChEBI" id="CHEBI:16845"/>
        <dbReference type="ChEBI" id="CHEBI:57540"/>
        <dbReference type="ChEBI" id="CHEBI:57945"/>
        <dbReference type="ChEBI" id="CHEBI:67139"/>
        <dbReference type="EC" id="1.17.1.8"/>
    </reaction>
</comment>
<dbReference type="OrthoDB" id="1626041at2759"/>
<evidence type="ECO:0000256" key="1">
    <source>
        <dbReference type="ARBA" id="ARBA00006642"/>
    </source>
</evidence>
<evidence type="ECO:0000259" key="12">
    <source>
        <dbReference type="Pfam" id="PF01113"/>
    </source>
</evidence>
<dbReference type="EC" id="1.17.1.8" evidence="9"/>
<dbReference type="Gene3D" id="3.40.50.720">
    <property type="entry name" value="NAD(P)-binding Rossmann-like Domain"/>
    <property type="match status" value="1"/>
</dbReference>
<dbReference type="GO" id="GO:0009089">
    <property type="term" value="P:lysine biosynthetic process via diaminopimelate"/>
    <property type="evidence" value="ECO:0007669"/>
    <property type="project" value="InterPro"/>
</dbReference>
<keyword evidence="2" id="KW-0028">Amino-acid biosynthesis</keyword>
<evidence type="ECO:0000256" key="4">
    <source>
        <dbReference type="ARBA" id="ARBA00022915"/>
    </source>
</evidence>
<keyword evidence="15" id="KW-1185">Reference proteome</keyword>
<evidence type="ECO:0000256" key="10">
    <source>
        <dbReference type="ARBA" id="ARBA00049080"/>
    </source>
</evidence>
<dbReference type="Pfam" id="PF05173">
    <property type="entry name" value="DapB_C"/>
    <property type="match status" value="1"/>
</dbReference>
<evidence type="ECO:0000256" key="6">
    <source>
        <dbReference type="ARBA" id="ARBA00023027"/>
    </source>
</evidence>
<comment type="catalytic activity">
    <reaction evidence="10">
        <text>(S)-2,3,4,5-tetrahydrodipicolinate + NADP(+) + H2O = (2S,4S)-4-hydroxy-2,3,4,5-tetrahydrodipicolinate + NADPH + H(+)</text>
        <dbReference type="Rhea" id="RHEA:35331"/>
        <dbReference type="ChEBI" id="CHEBI:15377"/>
        <dbReference type="ChEBI" id="CHEBI:15378"/>
        <dbReference type="ChEBI" id="CHEBI:16845"/>
        <dbReference type="ChEBI" id="CHEBI:57783"/>
        <dbReference type="ChEBI" id="CHEBI:58349"/>
        <dbReference type="ChEBI" id="CHEBI:67139"/>
        <dbReference type="EC" id="1.17.1.8"/>
    </reaction>
</comment>
<keyword evidence="6" id="KW-0520">NAD</keyword>
<dbReference type="FunFam" id="3.40.50.720:FF:000264">
    <property type="entry name" value="4-hydroxy-tetrahydrodipicolinate reductase 2 chloroplastic"/>
    <property type="match status" value="1"/>
</dbReference>
<keyword evidence="4" id="KW-0220">Diaminopimelate biosynthesis</keyword>
<dbReference type="EMBL" id="CM017323">
    <property type="protein sequence ID" value="KAE8022752.1"/>
    <property type="molecule type" value="Genomic_DNA"/>
</dbReference>
<dbReference type="InterPro" id="IPR023940">
    <property type="entry name" value="DHDPR_bac"/>
</dbReference>
<evidence type="ECO:0000256" key="2">
    <source>
        <dbReference type="ARBA" id="ARBA00022605"/>
    </source>
</evidence>
<dbReference type="GO" id="GO:0070402">
    <property type="term" value="F:NADPH binding"/>
    <property type="evidence" value="ECO:0007669"/>
    <property type="project" value="InterPro"/>
</dbReference>
<dbReference type="InterPro" id="IPR022663">
    <property type="entry name" value="DapB_C"/>
</dbReference>
<dbReference type="PANTHER" id="PTHR20836:SF0">
    <property type="entry name" value="4-HYDROXY-TETRAHYDRODIPICOLINATE REDUCTASE 1, CHLOROPLASTIC-RELATED"/>
    <property type="match status" value="1"/>
</dbReference>
<evidence type="ECO:0000256" key="8">
    <source>
        <dbReference type="ARBA" id="ARBA00037922"/>
    </source>
</evidence>
<dbReference type="Gene3D" id="3.30.360.10">
    <property type="entry name" value="Dihydrodipicolinate Reductase, domain 2"/>
    <property type="match status" value="1"/>
</dbReference>
<evidence type="ECO:0000256" key="3">
    <source>
        <dbReference type="ARBA" id="ARBA00022857"/>
    </source>
</evidence>
<reference evidence="14 15" key="1">
    <citation type="submission" date="2019-06" db="EMBL/GenBank/DDBJ databases">
        <title>A chromosomal-level reference genome of Carpinus fangiana (Coryloideae, Betulaceae).</title>
        <authorList>
            <person name="Yang X."/>
            <person name="Wang Z."/>
            <person name="Zhang L."/>
            <person name="Hao G."/>
            <person name="Liu J."/>
            <person name="Yang Y."/>
        </authorList>
    </citation>
    <scope>NUCLEOTIDE SEQUENCE [LARGE SCALE GENOMIC DNA]</scope>
    <source>
        <strain evidence="14">Cfa_2016G</strain>
        <tissue evidence="14">Leaf</tissue>
    </source>
</reference>
<protein>
    <recommendedName>
        <fullName evidence="9">4-hydroxy-tetrahydrodipicolinate reductase</fullName>
        <ecNumber evidence="9">1.17.1.8</ecNumber>
    </recommendedName>
</protein>
<dbReference type="CDD" id="cd02274">
    <property type="entry name" value="DHDPR_N"/>
    <property type="match status" value="1"/>
</dbReference>
<name>A0A5N6R1B5_9ROSI</name>
<feature type="domain" description="Dihydrodipicolinate reductase C-terminal" evidence="13">
    <location>
        <begin position="204"/>
        <end position="319"/>
    </location>
</feature>
<dbReference type="NCBIfam" id="TIGR02130">
    <property type="entry name" value="dapB_plant"/>
    <property type="match status" value="1"/>
</dbReference>
<comment type="similarity">
    <text evidence="1">Belongs to the DapB family.</text>
</comment>
<keyword evidence="7" id="KW-0457">Lysine biosynthesis</keyword>
<keyword evidence="3" id="KW-0521">NADP</keyword>
<evidence type="ECO:0000313" key="15">
    <source>
        <dbReference type="Proteomes" id="UP000327013"/>
    </source>
</evidence>
<accession>A0A5N6R1B5</accession>
<dbReference type="SUPFAM" id="SSF51735">
    <property type="entry name" value="NAD(P)-binding Rossmann-fold domains"/>
    <property type="match status" value="1"/>
</dbReference>
<dbReference type="Proteomes" id="UP000327013">
    <property type="component" value="Chromosome 3"/>
</dbReference>
<dbReference type="InterPro" id="IPR011859">
    <property type="entry name" value="Dihydrodipicolinate_Rdtase_pln"/>
</dbReference>
<gene>
    <name evidence="14" type="ORF">FH972_008527</name>
</gene>
<proteinExistence type="inferred from homology"/>
<dbReference type="InterPro" id="IPR000846">
    <property type="entry name" value="DapB_N"/>
</dbReference>
<evidence type="ECO:0000256" key="9">
    <source>
        <dbReference type="ARBA" id="ARBA00038983"/>
    </source>
</evidence>
<feature type="domain" description="Dihydrodipicolinate reductase N-terminal" evidence="12">
    <location>
        <begin position="58"/>
        <end position="182"/>
    </location>
</feature>
<dbReference type="InterPro" id="IPR036291">
    <property type="entry name" value="NAD(P)-bd_dom_sf"/>
</dbReference>
<dbReference type="AlphaFoldDB" id="A0A5N6R1B5"/>
<comment type="pathway">
    <text evidence="8">Amino-acid biosynthesis; L-lysine biosynthesis via DAP pathway; (S)-tetrahydrodipicolinate from L-aspartate: step 4/4.</text>
</comment>
<keyword evidence="5" id="KW-0560">Oxidoreductase</keyword>
<dbReference type="GO" id="GO:0008839">
    <property type="term" value="F:4-hydroxy-tetrahydrodipicolinate reductase"/>
    <property type="evidence" value="ECO:0007669"/>
    <property type="project" value="UniProtKB-EC"/>
</dbReference>
<dbReference type="GO" id="GO:0019877">
    <property type="term" value="P:diaminopimelate biosynthetic process"/>
    <property type="evidence" value="ECO:0007669"/>
    <property type="project" value="UniProtKB-KW"/>
</dbReference>